<dbReference type="PROSITE" id="PS51257">
    <property type="entry name" value="PROKAR_LIPOPROTEIN"/>
    <property type="match status" value="1"/>
</dbReference>
<keyword evidence="3" id="KW-1185">Reference proteome</keyword>
<dbReference type="AlphaFoldDB" id="A0A0F5K0F2"/>
<sequence length="161" mass="16107">MQMSKTTLWQVAVIVPMTATLLVMQGCATGGASADSYTVSQAQREQTVRMATVESVRAVQIREGETTGVGAIGGGALGAVAGSAIGGGRGSLVTGILGGLGGLVAGNAIEKGIGTKQGVEITVRLDNGDLRAITQAPSAETFAAGQRVRLLTSGGITRVTH</sequence>
<dbReference type="RefSeq" id="WP_036007292.1">
    <property type="nucleotide sequence ID" value="NZ_CADFGU010000006.1"/>
</dbReference>
<proteinExistence type="predicted"/>
<comment type="caution">
    <text evidence="2">The sequence shown here is derived from an EMBL/GenBank/DDBJ whole genome shotgun (WGS) entry which is preliminary data.</text>
</comment>
<evidence type="ECO:0000256" key="1">
    <source>
        <dbReference type="SAM" id="SignalP"/>
    </source>
</evidence>
<feature type="signal peptide" evidence="1">
    <location>
        <begin position="1"/>
        <end position="34"/>
    </location>
</feature>
<dbReference type="STRING" id="28092.WM40_13400"/>
<organism evidence="2 3">
    <name type="scientific">Robbsia andropogonis</name>
    <dbReference type="NCBI Taxonomy" id="28092"/>
    <lineage>
        <taxon>Bacteria</taxon>
        <taxon>Pseudomonadati</taxon>
        <taxon>Pseudomonadota</taxon>
        <taxon>Betaproteobacteria</taxon>
        <taxon>Burkholderiales</taxon>
        <taxon>Burkholderiaceae</taxon>
        <taxon>Robbsia</taxon>
    </lineage>
</organism>
<protein>
    <submittedName>
        <fullName evidence="2">Membrane protein</fullName>
    </submittedName>
</protein>
<reference evidence="2 3" key="1">
    <citation type="submission" date="2015-03" db="EMBL/GenBank/DDBJ databases">
        <title>Draft Genome Sequence of Burkholderia andropogonis type strain ICMP2807, isolated from Sorghum bicolor.</title>
        <authorList>
            <person name="Lopes-Santos L."/>
            <person name="Castro D.B."/>
            <person name="Ottoboni L.M."/>
            <person name="Park D."/>
            <person name="Weirc B.S."/>
            <person name="Destefano S.A."/>
        </authorList>
    </citation>
    <scope>NUCLEOTIDE SEQUENCE [LARGE SCALE GENOMIC DNA]</scope>
    <source>
        <strain evidence="2 3">ICMP2807</strain>
    </source>
</reference>
<dbReference type="PATRIC" id="fig|28092.6.peg.3156"/>
<accession>A0A0F5K0F2</accession>
<keyword evidence="1" id="KW-0732">Signal</keyword>
<name>A0A0F5K0F2_9BURK</name>
<gene>
    <name evidence="2" type="ORF">WM40_13400</name>
</gene>
<dbReference type="Proteomes" id="UP000033618">
    <property type="component" value="Unassembled WGS sequence"/>
</dbReference>
<dbReference type="EMBL" id="LAQU01000013">
    <property type="protein sequence ID" value="KKB63022.1"/>
    <property type="molecule type" value="Genomic_DNA"/>
</dbReference>
<evidence type="ECO:0000313" key="3">
    <source>
        <dbReference type="Proteomes" id="UP000033618"/>
    </source>
</evidence>
<feature type="chain" id="PRO_5002490728" evidence="1">
    <location>
        <begin position="35"/>
        <end position="161"/>
    </location>
</feature>
<evidence type="ECO:0000313" key="2">
    <source>
        <dbReference type="EMBL" id="KKB63022.1"/>
    </source>
</evidence>